<reference evidence="3" key="1">
    <citation type="book" date="2010" name="EXTREMOPHILES" publisher="0:0-0">
        <title>Complete genome sequences of ten hyperthermophilic archaea reveal their metabolic capabilities and possible ecological roles.</title>
        <editorList>
            <person name="?"/>
        </editorList>
        <authorList>
            <person name="Ravin N.V."/>
            <person name="Mardanov A.V."/>
            <person name="Bonch-Osmolovskaya E.A."/>
            <person name="Skryabin K.G."/>
        </authorList>
    </citation>
    <scope>NUCLEOTIDE SEQUENCE [LARGE SCALE GENOMIC DNA]</scope>
    <source>
        <strain evidence="3">1505</strain>
    </source>
</reference>
<dbReference type="KEGG" id="tcb:TCARB_1783"/>
<accession>A0A3G1A783</accession>
<gene>
    <name evidence="2" type="ORF">TCARB_1783</name>
</gene>
<evidence type="ECO:0000313" key="3">
    <source>
        <dbReference type="Proteomes" id="UP000266720"/>
    </source>
</evidence>
<dbReference type="EMBL" id="CP007493">
    <property type="protein sequence ID" value="AJB42819.1"/>
    <property type="molecule type" value="Genomic_DNA"/>
</dbReference>
<dbReference type="Proteomes" id="UP000266720">
    <property type="component" value="Chromosome"/>
</dbReference>
<feature type="compositionally biased region" description="Basic and acidic residues" evidence="1">
    <location>
        <begin position="21"/>
        <end position="30"/>
    </location>
</feature>
<sequence length="50" mass="5051">MAPPKQGAASTPKPCMGDPARLGDEGRAMPRETLAGAARGRGKGPATHSH</sequence>
<proteinExistence type="predicted"/>
<feature type="region of interest" description="Disordered" evidence="1">
    <location>
        <begin position="1"/>
        <end position="50"/>
    </location>
</feature>
<organism evidence="2 3">
    <name type="scientific">Thermofilum adornatum 1505</name>
    <dbReference type="NCBI Taxonomy" id="697581"/>
    <lineage>
        <taxon>Archaea</taxon>
        <taxon>Thermoproteota</taxon>
        <taxon>Thermoprotei</taxon>
        <taxon>Thermofilales</taxon>
        <taxon>Thermofilaceae</taxon>
        <taxon>Thermofilum</taxon>
    </lineage>
</organism>
<name>A0A3G1A783_9CREN</name>
<protein>
    <submittedName>
        <fullName evidence="2">Uncharacterized protein</fullName>
    </submittedName>
</protein>
<evidence type="ECO:0000313" key="2">
    <source>
        <dbReference type="EMBL" id="AJB42819.1"/>
    </source>
</evidence>
<dbReference type="AlphaFoldDB" id="A0A3G1A783"/>
<evidence type="ECO:0000256" key="1">
    <source>
        <dbReference type="SAM" id="MobiDB-lite"/>
    </source>
</evidence>